<accession>A0A1K2I2Z3</accession>
<evidence type="ECO:0000259" key="8">
    <source>
        <dbReference type="PROSITE" id="PS51192"/>
    </source>
</evidence>
<evidence type="ECO:0000259" key="9">
    <source>
        <dbReference type="PROSITE" id="PS51194"/>
    </source>
</evidence>
<feature type="compositionally biased region" description="Basic and acidic residues" evidence="7">
    <location>
        <begin position="690"/>
        <end position="703"/>
    </location>
</feature>
<name>A0A1K2I2Z3_9HYPH</name>
<feature type="compositionally biased region" description="Basic and acidic residues" evidence="7">
    <location>
        <begin position="631"/>
        <end position="662"/>
    </location>
</feature>
<dbReference type="InterPro" id="IPR014001">
    <property type="entry name" value="Helicase_ATP-bd"/>
</dbReference>
<keyword evidence="2 6" id="KW-0378">Hydrolase</keyword>
<evidence type="ECO:0000256" key="2">
    <source>
        <dbReference type="ARBA" id="ARBA00022801"/>
    </source>
</evidence>
<evidence type="ECO:0000256" key="4">
    <source>
        <dbReference type="ARBA" id="ARBA00022840"/>
    </source>
</evidence>
<dbReference type="Gene3D" id="3.40.50.300">
    <property type="entry name" value="P-loop containing nucleotide triphosphate hydrolases"/>
    <property type="match status" value="2"/>
</dbReference>
<dbReference type="Proteomes" id="UP000183447">
    <property type="component" value="Unassembled WGS sequence"/>
</dbReference>
<dbReference type="InterPro" id="IPR005580">
    <property type="entry name" value="DbpA/CsdA_RNA-bd_dom"/>
</dbReference>
<protein>
    <submittedName>
        <fullName evidence="10">ATP-dependent RNA helicase DeaD</fullName>
    </submittedName>
</protein>
<feature type="domain" description="Helicase ATP-binding" evidence="8">
    <location>
        <begin position="38"/>
        <end position="214"/>
    </location>
</feature>
<dbReference type="SMART" id="SM00487">
    <property type="entry name" value="DEXDc"/>
    <property type="match status" value="1"/>
</dbReference>
<dbReference type="InterPro" id="IPR044742">
    <property type="entry name" value="DEAD/DEAH_RhlB"/>
</dbReference>
<organism evidence="10 11">
    <name type="scientific">Devosia enhydra</name>
    <dbReference type="NCBI Taxonomy" id="665118"/>
    <lineage>
        <taxon>Bacteria</taxon>
        <taxon>Pseudomonadati</taxon>
        <taxon>Pseudomonadota</taxon>
        <taxon>Alphaproteobacteria</taxon>
        <taxon>Hyphomicrobiales</taxon>
        <taxon>Devosiaceae</taxon>
        <taxon>Devosia</taxon>
    </lineage>
</organism>
<keyword evidence="1 6" id="KW-0547">Nucleotide-binding</keyword>
<sequence>MTTEDAPAPLPASIPAALATALEAQGYTTLTPVQEAMLAPAHETADLLVSAQTGSGKTVAFGLAIAQTLLGDAGVFDAPSAPLGLVIAPTRELAMQVRRELDWLYAAAGMRTATGVGGMDLRAERRALERGAHLVVGTPGRLRDHISKGALDLSAIRAIVLDEADEMLDLGFRDDLEFILAAAPEERRTLMFSATVAKGIAELAATYQRDAVRVAVSAPDAQHADIEYQMMLVARDEREHAIINTLLGSESDSALVFCHTREAVKHLAARLANRGFSSVALSGELAQSERSSALQAMRDGRAQVCVATDVAARGIDLPNLGLVIHADIPGNPATLLHRSGRTGRAGRKGVCVLIVPEHRRAAATRVLSLARLTATLRTPPTIADIETRYQTDIVAAARTEAPPEEAEAALVEKLLAEVGPEQLAAAFVRQELKRRPVPEEVTVLPLTLTREKRTRKDRAERTERPERGERLELGQRFDWSDALEGGGQDRSHQRGRPERGGDFADGAWFTLSLGRKHRADPKWLLPMICKAGGVTKREVGAIRIDETETRFEIAADAAPDFAEQVSRKGALEKGVRIRPQQEGAPEAAAPARKPREPRAADEGAGRPWASDAPTERAADERPVRKPYGKASFDKTPFDKAASDKPAYEKKAYAKKPYEKKPSDNPGPARSDWAKPAGSKPYAKTASAKPKKADKTRPDKDKGKPKPRSKPDGSGAGDAPRARKRPE</sequence>
<dbReference type="Gene3D" id="3.30.70.330">
    <property type="match status" value="1"/>
</dbReference>
<dbReference type="CDD" id="cd18787">
    <property type="entry name" value="SF2_C_DEAD"/>
    <property type="match status" value="1"/>
</dbReference>
<dbReference type="InterPro" id="IPR012677">
    <property type="entry name" value="Nucleotide-bd_a/b_plait_sf"/>
</dbReference>
<dbReference type="Pfam" id="PF03880">
    <property type="entry name" value="DbpA"/>
    <property type="match status" value="1"/>
</dbReference>
<dbReference type="CDD" id="cd00268">
    <property type="entry name" value="DEADc"/>
    <property type="match status" value="1"/>
</dbReference>
<dbReference type="SUPFAM" id="SSF52540">
    <property type="entry name" value="P-loop containing nucleoside triphosphate hydrolases"/>
    <property type="match status" value="1"/>
</dbReference>
<dbReference type="InterPro" id="IPR000629">
    <property type="entry name" value="RNA-helicase_DEAD-box_CS"/>
</dbReference>
<dbReference type="GO" id="GO:0005829">
    <property type="term" value="C:cytosol"/>
    <property type="evidence" value="ECO:0007669"/>
    <property type="project" value="TreeGrafter"/>
</dbReference>
<feature type="compositionally biased region" description="Basic and acidic residues" evidence="7">
    <location>
        <begin position="613"/>
        <end position="623"/>
    </location>
</feature>
<dbReference type="PANTHER" id="PTHR47959">
    <property type="entry name" value="ATP-DEPENDENT RNA HELICASE RHLE-RELATED"/>
    <property type="match status" value="1"/>
</dbReference>
<dbReference type="Pfam" id="PF00271">
    <property type="entry name" value="Helicase_C"/>
    <property type="match status" value="1"/>
</dbReference>
<feature type="domain" description="Helicase C-terminal" evidence="9">
    <location>
        <begin position="241"/>
        <end position="386"/>
    </location>
</feature>
<dbReference type="PANTHER" id="PTHR47959:SF1">
    <property type="entry name" value="ATP-DEPENDENT RNA HELICASE DBPA"/>
    <property type="match status" value="1"/>
</dbReference>
<keyword evidence="4 6" id="KW-0067">ATP-binding</keyword>
<feature type="compositionally biased region" description="Basic and acidic residues" evidence="7">
    <location>
        <begin position="593"/>
        <end position="604"/>
    </location>
</feature>
<reference evidence="10 11" key="1">
    <citation type="submission" date="2016-11" db="EMBL/GenBank/DDBJ databases">
        <authorList>
            <person name="Jaros S."/>
            <person name="Januszkiewicz K."/>
            <person name="Wedrychowicz H."/>
        </authorList>
    </citation>
    <scope>NUCLEOTIDE SEQUENCE [LARGE SCALE GENOMIC DNA]</scope>
    <source>
        <strain evidence="10 11">ATCC 23634</strain>
    </source>
</reference>
<keyword evidence="3 6" id="KW-0347">Helicase</keyword>
<evidence type="ECO:0000256" key="7">
    <source>
        <dbReference type="SAM" id="MobiDB-lite"/>
    </source>
</evidence>
<feature type="compositionally biased region" description="Basic and acidic residues" evidence="7">
    <location>
        <begin position="487"/>
        <end position="502"/>
    </location>
</feature>
<feature type="region of interest" description="Disordered" evidence="7">
    <location>
        <begin position="572"/>
        <end position="726"/>
    </location>
</feature>
<proteinExistence type="inferred from homology"/>
<evidence type="ECO:0000256" key="3">
    <source>
        <dbReference type="ARBA" id="ARBA00022806"/>
    </source>
</evidence>
<dbReference type="GO" id="GO:0005524">
    <property type="term" value="F:ATP binding"/>
    <property type="evidence" value="ECO:0007669"/>
    <property type="project" value="UniProtKB-KW"/>
</dbReference>
<dbReference type="OrthoDB" id="9805696at2"/>
<dbReference type="InterPro" id="IPR027417">
    <property type="entry name" value="P-loop_NTPase"/>
</dbReference>
<dbReference type="GO" id="GO:0003676">
    <property type="term" value="F:nucleic acid binding"/>
    <property type="evidence" value="ECO:0007669"/>
    <property type="project" value="InterPro"/>
</dbReference>
<dbReference type="PROSITE" id="PS51194">
    <property type="entry name" value="HELICASE_CTER"/>
    <property type="match status" value="1"/>
</dbReference>
<evidence type="ECO:0000256" key="5">
    <source>
        <dbReference type="ARBA" id="ARBA00038437"/>
    </source>
</evidence>
<feature type="compositionally biased region" description="Low complexity" evidence="7">
    <location>
        <begin position="578"/>
        <end position="591"/>
    </location>
</feature>
<evidence type="ECO:0000256" key="1">
    <source>
        <dbReference type="ARBA" id="ARBA00022741"/>
    </source>
</evidence>
<dbReference type="AlphaFoldDB" id="A0A1K2I2Z3"/>
<gene>
    <name evidence="10" type="ORF">SAMN02983003_3956</name>
</gene>
<dbReference type="SMART" id="SM00490">
    <property type="entry name" value="HELICc"/>
    <property type="match status" value="1"/>
</dbReference>
<dbReference type="InterPro" id="IPR011545">
    <property type="entry name" value="DEAD/DEAH_box_helicase_dom"/>
</dbReference>
<keyword evidence="11" id="KW-1185">Reference proteome</keyword>
<feature type="region of interest" description="Disordered" evidence="7">
    <location>
        <begin position="479"/>
        <end position="503"/>
    </location>
</feature>
<evidence type="ECO:0000313" key="11">
    <source>
        <dbReference type="Proteomes" id="UP000183447"/>
    </source>
</evidence>
<dbReference type="RefSeq" id="WP_072346728.1">
    <property type="nucleotide sequence ID" value="NZ_FPKU01000004.1"/>
</dbReference>
<dbReference type="PROSITE" id="PS00039">
    <property type="entry name" value="DEAD_ATP_HELICASE"/>
    <property type="match status" value="1"/>
</dbReference>
<dbReference type="EMBL" id="FPKU01000004">
    <property type="protein sequence ID" value="SFZ86762.1"/>
    <property type="molecule type" value="Genomic_DNA"/>
</dbReference>
<comment type="similarity">
    <text evidence="5 6">Belongs to the DEAD box helicase family.</text>
</comment>
<dbReference type="InterPro" id="IPR001650">
    <property type="entry name" value="Helicase_C-like"/>
</dbReference>
<dbReference type="GO" id="GO:0003724">
    <property type="term" value="F:RNA helicase activity"/>
    <property type="evidence" value="ECO:0007669"/>
    <property type="project" value="UniProtKB-ARBA"/>
</dbReference>
<evidence type="ECO:0000313" key="10">
    <source>
        <dbReference type="EMBL" id="SFZ86762.1"/>
    </source>
</evidence>
<dbReference type="CDD" id="cd12252">
    <property type="entry name" value="RRM_DbpA"/>
    <property type="match status" value="1"/>
</dbReference>
<dbReference type="STRING" id="665118.SAMN02983003_3956"/>
<dbReference type="GO" id="GO:0016787">
    <property type="term" value="F:hydrolase activity"/>
    <property type="evidence" value="ECO:0007669"/>
    <property type="project" value="UniProtKB-KW"/>
</dbReference>
<dbReference type="InterPro" id="IPR050079">
    <property type="entry name" value="DEAD_box_RNA_helicase"/>
</dbReference>
<evidence type="ECO:0000256" key="6">
    <source>
        <dbReference type="RuleBase" id="RU000492"/>
    </source>
</evidence>
<dbReference type="PROSITE" id="PS51192">
    <property type="entry name" value="HELICASE_ATP_BIND_1"/>
    <property type="match status" value="1"/>
</dbReference>
<dbReference type="Pfam" id="PF00270">
    <property type="entry name" value="DEAD"/>
    <property type="match status" value="1"/>
</dbReference>